<evidence type="ECO:0000313" key="2">
    <source>
        <dbReference type="Proteomes" id="UP000241890"/>
    </source>
</evidence>
<dbReference type="AlphaFoldDB" id="A0A2R5FEK2"/>
<evidence type="ECO:0000313" key="1">
    <source>
        <dbReference type="EMBL" id="GBG16099.1"/>
    </source>
</evidence>
<dbReference type="EMBL" id="BEYU01000875">
    <property type="protein sequence ID" value="GBG16099.1"/>
    <property type="molecule type" value="Genomic_DNA"/>
</dbReference>
<accession>A0A2R5FEK2</accession>
<reference evidence="1 2" key="1">
    <citation type="submission" date="2017-12" db="EMBL/GenBank/DDBJ databases">
        <title>Sequencing, de novo assembly and annotation of complete genome of a new Thraustochytrid species, strain FCC1311.</title>
        <authorList>
            <person name="Sedici K."/>
            <person name="Godart F."/>
            <person name="Aiese Cigliano R."/>
            <person name="Sanseverino W."/>
            <person name="Barakat M."/>
            <person name="Ortet P."/>
            <person name="Marechal E."/>
            <person name="Cagnac O."/>
            <person name="Amato A."/>
        </authorList>
    </citation>
    <scope>NUCLEOTIDE SEQUENCE [LARGE SCALE GENOMIC DNA]</scope>
</reference>
<organism evidence="1 2">
    <name type="scientific">Hondaea fermentalgiana</name>
    <dbReference type="NCBI Taxonomy" id="2315210"/>
    <lineage>
        <taxon>Eukaryota</taxon>
        <taxon>Sar</taxon>
        <taxon>Stramenopiles</taxon>
        <taxon>Bigyra</taxon>
        <taxon>Labyrinthulomycetes</taxon>
        <taxon>Thraustochytrida</taxon>
        <taxon>Thraustochytriidae</taxon>
        <taxon>Hondaea</taxon>
    </lineage>
</organism>
<proteinExistence type="predicted"/>
<protein>
    <submittedName>
        <fullName evidence="1">Uncharacterized protein</fullName>
    </submittedName>
</protein>
<comment type="caution">
    <text evidence="1">The sequence shown here is derived from an EMBL/GenBank/DDBJ whole genome shotgun (WGS) entry which is preliminary data.</text>
</comment>
<name>A0A2R5FEK2_9STRA</name>
<dbReference type="Proteomes" id="UP000241890">
    <property type="component" value="Unassembled WGS sequence"/>
</dbReference>
<dbReference type="InParanoid" id="A0A2R5FEK2"/>
<feature type="non-terminal residue" evidence="1">
    <location>
        <position position="41"/>
    </location>
</feature>
<keyword evidence="2" id="KW-1185">Reference proteome</keyword>
<gene>
    <name evidence="1" type="ORF">FCC1311_115802</name>
</gene>
<sequence length="41" mass="4704">MQGAFMQDAHQGCISMPYYKGGDLDAWIRDNPFADLATRRR</sequence>